<dbReference type="EMBL" id="JALIRP010000003">
    <property type="protein sequence ID" value="MCJ8011882.1"/>
    <property type="molecule type" value="Genomic_DNA"/>
</dbReference>
<evidence type="ECO:0000313" key="3">
    <source>
        <dbReference type="Proteomes" id="UP001139347"/>
    </source>
</evidence>
<organism evidence="2 3">
    <name type="scientific">Paenibacillus mangrovi</name>
    <dbReference type="NCBI Taxonomy" id="2931978"/>
    <lineage>
        <taxon>Bacteria</taxon>
        <taxon>Bacillati</taxon>
        <taxon>Bacillota</taxon>
        <taxon>Bacilli</taxon>
        <taxon>Bacillales</taxon>
        <taxon>Paenibacillaceae</taxon>
        <taxon>Paenibacillus</taxon>
    </lineage>
</organism>
<dbReference type="InterPro" id="IPR016040">
    <property type="entry name" value="NAD(P)-bd_dom"/>
</dbReference>
<comment type="caution">
    <text evidence="2">The sequence shown here is derived from an EMBL/GenBank/DDBJ whole genome shotgun (WGS) entry which is preliminary data.</text>
</comment>
<dbReference type="AlphaFoldDB" id="A0A9X2B4Q0"/>
<dbReference type="InterPro" id="IPR036291">
    <property type="entry name" value="NAD(P)-bd_dom_sf"/>
</dbReference>
<keyword evidence="3" id="KW-1185">Reference proteome</keyword>
<dbReference type="CDD" id="cd05250">
    <property type="entry name" value="CC3_like_SDR_a"/>
    <property type="match status" value="1"/>
</dbReference>
<dbReference type="PANTHER" id="PTHR14097">
    <property type="entry name" value="OXIDOREDUCTASE HTATIP2"/>
    <property type="match status" value="1"/>
</dbReference>
<name>A0A9X2B4Q0_9BACL</name>
<dbReference type="Gene3D" id="3.40.50.720">
    <property type="entry name" value="NAD(P)-binding Rossmann-like Domain"/>
    <property type="match status" value="1"/>
</dbReference>
<dbReference type="SUPFAM" id="SSF51735">
    <property type="entry name" value="NAD(P)-binding Rossmann-fold domains"/>
    <property type="match status" value="1"/>
</dbReference>
<gene>
    <name evidence="2" type="ORF">MUG84_09025</name>
</gene>
<dbReference type="Proteomes" id="UP001139347">
    <property type="component" value="Unassembled WGS sequence"/>
</dbReference>
<protein>
    <submittedName>
        <fullName evidence="2">Oxidoreductase</fullName>
    </submittedName>
</protein>
<sequence length="229" mass="24992">MGLRALVLGATGLVGGEVVQELLRSEAYDEVRVLTRRPLASQHPKLAQTIIDLEQLEEKADYFAGVRDVFCCLGTTIRKAGSQAKFRKVDLEFPLRAAKVSRQQGVKQFLSVSAMGADKASRIFYNRVKGEAEQVLSSVGLQGVHLFRPSLLLGDRNEFRFGEAAGAWIMKGLDPLMRGRASKYRAMPADTLARAMVSIALTGTAGTHVYPNDVIHVLGMGTADSTYIH</sequence>
<dbReference type="Pfam" id="PF13460">
    <property type="entry name" value="NAD_binding_10"/>
    <property type="match status" value="1"/>
</dbReference>
<evidence type="ECO:0000313" key="2">
    <source>
        <dbReference type="EMBL" id="MCJ8011882.1"/>
    </source>
</evidence>
<proteinExistence type="predicted"/>
<dbReference type="PANTHER" id="PTHR14097:SF7">
    <property type="entry name" value="OXIDOREDUCTASE HTATIP2"/>
    <property type="match status" value="1"/>
</dbReference>
<feature type="domain" description="NAD(P)-binding" evidence="1">
    <location>
        <begin position="9"/>
        <end position="142"/>
    </location>
</feature>
<evidence type="ECO:0000259" key="1">
    <source>
        <dbReference type="Pfam" id="PF13460"/>
    </source>
</evidence>
<accession>A0A9X2B4Q0</accession>
<reference evidence="2" key="1">
    <citation type="submission" date="2022-04" db="EMBL/GenBank/DDBJ databases">
        <title>Paenibacillus mangrovi sp. nov., a novel endophytic bacterium isolated from bark of Kandelia candel.</title>
        <authorList>
            <person name="Tuo L."/>
        </authorList>
    </citation>
    <scope>NUCLEOTIDE SEQUENCE</scope>
    <source>
        <strain evidence="2">KQZ6P-2</strain>
    </source>
</reference>